<evidence type="ECO:0000256" key="1">
    <source>
        <dbReference type="SAM" id="MobiDB-lite"/>
    </source>
</evidence>
<evidence type="ECO:0000313" key="2">
    <source>
        <dbReference type="EMBL" id="JAG40267.1"/>
    </source>
</evidence>
<reference evidence="3" key="3">
    <citation type="journal article" date="2016" name="Gigascience">
        <title>De novo construction of an expanded transcriptome assembly for the western tarnished plant bug, Lygus hesperus.</title>
        <authorList>
            <person name="Tassone E.E."/>
            <person name="Geib S.M."/>
            <person name="Hall B."/>
            <person name="Fabrick J.A."/>
            <person name="Brent C.S."/>
            <person name="Hull J.J."/>
        </authorList>
    </citation>
    <scope>NUCLEOTIDE SEQUENCE</scope>
</reference>
<evidence type="ECO:0000313" key="3">
    <source>
        <dbReference type="EMBL" id="JAQ06168.1"/>
    </source>
</evidence>
<protein>
    <submittedName>
        <fullName evidence="2">Telomere length regulation protein clk-2</fullName>
    </submittedName>
</protein>
<proteinExistence type="predicted"/>
<accession>A0A0A9Z4T4</accession>
<reference evidence="2" key="2">
    <citation type="submission" date="2014-07" db="EMBL/GenBank/DDBJ databases">
        <authorList>
            <person name="Hull J."/>
        </authorList>
    </citation>
    <scope>NUCLEOTIDE SEQUENCE</scope>
</reference>
<sequence length="123" mass="13548">MCVNNRGIVYNSSSSINANTSTSNDHLAEKSRSNYTSKDDDGEEGGITNVFRLCFNNGNSDAINSDVKMYISSLHNALGENSCAFTKHSIDVGRDELESVCPFDPVSPSWQKYQMCCIAQHKL</sequence>
<feature type="region of interest" description="Disordered" evidence="1">
    <location>
        <begin position="19"/>
        <end position="44"/>
    </location>
</feature>
<gene>
    <name evidence="2" type="primary">clk-2</name>
    <name evidence="2" type="ORF">CM83_24491</name>
    <name evidence="3" type="ORF">g.18696</name>
</gene>
<name>A0A0A9Z4T4_LYGHE</name>
<reference evidence="2" key="1">
    <citation type="journal article" date="2014" name="PLoS ONE">
        <title>Transcriptome-Based Identification of ABC Transporters in the Western Tarnished Plant Bug Lygus hesperus.</title>
        <authorList>
            <person name="Hull J.J."/>
            <person name="Chaney K."/>
            <person name="Geib S.M."/>
            <person name="Fabrick J.A."/>
            <person name="Brent C.S."/>
            <person name="Walsh D."/>
            <person name="Lavine L.C."/>
        </authorList>
    </citation>
    <scope>NUCLEOTIDE SEQUENCE</scope>
</reference>
<dbReference type="EMBL" id="GDHC01012461">
    <property type="protein sequence ID" value="JAQ06168.1"/>
    <property type="molecule type" value="Transcribed_RNA"/>
</dbReference>
<dbReference type="AlphaFoldDB" id="A0A0A9Z4T4"/>
<organism evidence="2">
    <name type="scientific">Lygus hesperus</name>
    <name type="common">Western plant bug</name>
    <dbReference type="NCBI Taxonomy" id="30085"/>
    <lineage>
        <taxon>Eukaryota</taxon>
        <taxon>Metazoa</taxon>
        <taxon>Ecdysozoa</taxon>
        <taxon>Arthropoda</taxon>
        <taxon>Hexapoda</taxon>
        <taxon>Insecta</taxon>
        <taxon>Pterygota</taxon>
        <taxon>Neoptera</taxon>
        <taxon>Paraneoptera</taxon>
        <taxon>Hemiptera</taxon>
        <taxon>Heteroptera</taxon>
        <taxon>Panheteroptera</taxon>
        <taxon>Cimicomorpha</taxon>
        <taxon>Miridae</taxon>
        <taxon>Mirini</taxon>
        <taxon>Lygus</taxon>
    </lineage>
</organism>
<dbReference type="EMBL" id="GBHO01003337">
    <property type="protein sequence ID" value="JAG40267.1"/>
    <property type="molecule type" value="Transcribed_RNA"/>
</dbReference>